<dbReference type="Proteomes" id="UP001165269">
    <property type="component" value="Unassembled WGS sequence"/>
</dbReference>
<proteinExistence type="predicted"/>
<feature type="compositionally biased region" description="Polar residues" evidence="1">
    <location>
        <begin position="1"/>
        <end position="11"/>
    </location>
</feature>
<dbReference type="EMBL" id="JALDAY010000003">
    <property type="protein sequence ID" value="MCI3271405.1"/>
    <property type="molecule type" value="Genomic_DNA"/>
</dbReference>
<protein>
    <submittedName>
        <fullName evidence="2">Uncharacterized protein</fullName>
    </submittedName>
</protein>
<accession>A0ABS9Y4H9</accession>
<sequence>MSGPHQGQTLEATAGPTEFHLPHPTEPGIHCRYSINDGDGPINGLPDTVQLHYVGDIATTA</sequence>
<organism evidence="2 3">
    <name type="scientific">Streptomyces cylindrosporus</name>
    <dbReference type="NCBI Taxonomy" id="2927583"/>
    <lineage>
        <taxon>Bacteria</taxon>
        <taxon>Bacillati</taxon>
        <taxon>Actinomycetota</taxon>
        <taxon>Actinomycetes</taxon>
        <taxon>Kitasatosporales</taxon>
        <taxon>Streptomycetaceae</taxon>
        <taxon>Streptomyces</taxon>
    </lineage>
</organism>
<gene>
    <name evidence="2" type="ORF">MQP27_09810</name>
</gene>
<keyword evidence="3" id="KW-1185">Reference proteome</keyword>
<feature type="region of interest" description="Disordered" evidence="1">
    <location>
        <begin position="1"/>
        <end position="26"/>
    </location>
</feature>
<dbReference type="RefSeq" id="WP_242763933.1">
    <property type="nucleotide sequence ID" value="NZ_JALDAY010000003.1"/>
</dbReference>
<evidence type="ECO:0000256" key="1">
    <source>
        <dbReference type="SAM" id="MobiDB-lite"/>
    </source>
</evidence>
<reference evidence="2" key="1">
    <citation type="submission" date="2022-03" db="EMBL/GenBank/DDBJ databases">
        <title>Streptomyces 7R015 and 7R016 isolated from Barleria lupulina in Thailand.</title>
        <authorList>
            <person name="Kanchanasin P."/>
            <person name="Phongsopitanun W."/>
            <person name="Tanasupawat S."/>
        </authorList>
    </citation>
    <scope>NUCLEOTIDE SEQUENCE</scope>
    <source>
        <strain evidence="2">7R015</strain>
    </source>
</reference>
<evidence type="ECO:0000313" key="2">
    <source>
        <dbReference type="EMBL" id="MCI3271405.1"/>
    </source>
</evidence>
<name>A0ABS9Y4H9_9ACTN</name>
<evidence type="ECO:0000313" key="3">
    <source>
        <dbReference type="Proteomes" id="UP001165269"/>
    </source>
</evidence>
<comment type="caution">
    <text evidence="2">The sequence shown here is derived from an EMBL/GenBank/DDBJ whole genome shotgun (WGS) entry which is preliminary data.</text>
</comment>